<evidence type="ECO:0000313" key="2">
    <source>
        <dbReference type="EMBL" id="BDI31558.1"/>
    </source>
</evidence>
<dbReference type="InterPro" id="IPR051839">
    <property type="entry name" value="RD_transcriptional_regulator"/>
</dbReference>
<dbReference type="GO" id="GO:0006313">
    <property type="term" value="P:DNA transposition"/>
    <property type="evidence" value="ECO:0007669"/>
    <property type="project" value="InterPro"/>
</dbReference>
<name>A0A9N7L3L0_9BACT</name>
<dbReference type="GO" id="GO:0003677">
    <property type="term" value="F:DNA binding"/>
    <property type="evidence" value="ECO:0007669"/>
    <property type="project" value="InterPro"/>
</dbReference>
<proteinExistence type="predicted"/>
<reference evidence="2 3" key="1">
    <citation type="journal article" date="2019" name="Int. J. Syst. Evol. Microbiol.">
        <title>Capsulimonas corticalis gen. nov., sp. nov., an aerobic capsulated bacterium, of a novel bacterial order, Capsulimonadales ord. nov., of the class Armatimonadia of the phylum Armatimonadetes.</title>
        <authorList>
            <person name="Li J."/>
            <person name="Kudo C."/>
            <person name="Tonouchi A."/>
        </authorList>
    </citation>
    <scope>NUCLEOTIDE SEQUENCE [LARGE SCALE GENOMIC DNA]</scope>
    <source>
        <strain evidence="2 3">AX-7</strain>
    </source>
</reference>
<evidence type="ECO:0000313" key="3">
    <source>
        <dbReference type="Proteomes" id="UP000287394"/>
    </source>
</evidence>
<gene>
    <name evidence="2" type="ORF">CCAX7_36090</name>
</gene>
<accession>A0A9N7L3L0</accession>
<dbReference type="KEGG" id="ccot:CCAX7_36090"/>
<dbReference type="EMBL" id="AP025739">
    <property type="protein sequence ID" value="BDI31558.1"/>
    <property type="molecule type" value="Genomic_DNA"/>
</dbReference>
<organism evidence="2 3">
    <name type="scientific">Capsulimonas corticalis</name>
    <dbReference type="NCBI Taxonomy" id="2219043"/>
    <lineage>
        <taxon>Bacteria</taxon>
        <taxon>Bacillati</taxon>
        <taxon>Armatimonadota</taxon>
        <taxon>Armatimonadia</taxon>
        <taxon>Capsulimonadales</taxon>
        <taxon>Capsulimonadaceae</taxon>
        <taxon>Capsulimonas</taxon>
    </lineage>
</organism>
<feature type="region of interest" description="Disordered" evidence="1">
    <location>
        <begin position="53"/>
        <end position="72"/>
    </location>
</feature>
<dbReference type="InterPro" id="IPR009057">
    <property type="entry name" value="Homeodomain-like_sf"/>
</dbReference>
<sequence length="113" mass="12688">MLDGARSFMTNRKSYTEEFKREAIRLAEEKGNLSAVARDLGIAESLIAKWKKSLQSQPENPFPGKGNPSDPELAQLKRDYARLKEENEILNASRAGAPLWQQKAVGIFTSRPQ</sequence>
<dbReference type="GO" id="GO:0004803">
    <property type="term" value="F:transposase activity"/>
    <property type="evidence" value="ECO:0007669"/>
    <property type="project" value="InterPro"/>
</dbReference>
<dbReference type="AlphaFoldDB" id="A0A9N7L3L0"/>
<dbReference type="Proteomes" id="UP000287394">
    <property type="component" value="Chromosome"/>
</dbReference>
<evidence type="ECO:0000256" key="1">
    <source>
        <dbReference type="SAM" id="MobiDB-lite"/>
    </source>
</evidence>
<dbReference type="SUPFAM" id="SSF46689">
    <property type="entry name" value="Homeodomain-like"/>
    <property type="match status" value="1"/>
</dbReference>
<keyword evidence="3" id="KW-1185">Reference proteome</keyword>
<dbReference type="PANTHER" id="PTHR33215:SF13">
    <property type="entry name" value="PROTEIN DISTAL ANTENNA"/>
    <property type="match status" value="1"/>
</dbReference>
<dbReference type="PANTHER" id="PTHR33215">
    <property type="entry name" value="PROTEIN DISTAL ANTENNA"/>
    <property type="match status" value="1"/>
</dbReference>
<dbReference type="InterPro" id="IPR002514">
    <property type="entry name" value="Transposase_8"/>
</dbReference>
<dbReference type="Gene3D" id="1.10.10.60">
    <property type="entry name" value="Homeodomain-like"/>
    <property type="match status" value="1"/>
</dbReference>
<protein>
    <submittedName>
        <fullName evidence="2">Transposase</fullName>
    </submittedName>
</protein>
<dbReference type="Pfam" id="PF01527">
    <property type="entry name" value="HTH_Tnp_1"/>
    <property type="match status" value="1"/>
</dbReference>